<comment type="caution">
    <text evidence="1">The sequence shown here is derived from an EMBL/GenBank/DDBJ whole genome shotgun (WGS) entry which is preliminary data.</text>
</comment>
<dbReference type="Gene3D" id="1.25.40.10">
    <property type="entry name" value="Tetratricopeptide repeat domain"/>
    <property type="match status" value="1"/>
</dbReference>
<gene>
    <name evidence="1" type="ORF">QQ008_08235</name>
</gene>
<dbReference type="InterPro" id="IPR011990">
    <property type="entry name" value="TPR-like_helical_dom_sf"/>
</dbReference>
<dbReference type="Proteomes" id="UP001172082">
    <property type="component" value="Unassembled WGS sequence"/>
</dbReference>
<dbReference type="RefSeq" id="WP_346751372.1">
    <property type="nucleotide sequence ID" value="NZ_JAUJEA010000002.1"/>
</dbReference>
<proteinExistence type="predicted"/>
<accession>A0ABT8KKV8</accession>
<dbReference type="EMBL" id="JAUJEA010000002">
    <property type="protein sequence ID" value="MDN5201346.1"/>
    <property type="molecule type" value="Genomic_DNA"/>
</dbReference>
<reference evidence="1" key="1">
    <citation type="submission" date="2023-06" db="EMBL/GenBank/DDBJ databases">
        <title>Genomic of Parafulvivirga corallium.</title>
        <authorList>
            <person name="Wang G."/>
        </authorList>
    </citation>
    <scope>NUCLEOTIDE SEQUENCE</scope>
    <source>
        <strain evidence="1">BMA10</strain>
    </source>
</reference>
<protein>
    <recommendedName>
        <fullName evidence="3">Peptidase M48 domain-containing protein</fullName>
    </recommendedName>
</protein>
<dbReference type="SUPFAM" id="SSF48452">
    <property type="entry name" value="TPR-like"/>
    <property type="match status" value="1"/>
</dbReference>
<evidence type="ECO:0000313" key="1">
    <source>
        <dbReference type="EMBL" id="MDN5201346.1"/>
    </source>
</evidence>
<sequence>MTKYLWLLFFLFSSTFTIASDFLPDSNYKLLVATNVCKNIARSIGSYKEVPAIKMISKTATFKVIARLKLSSRPTIYIDEDVYDLSVKLGSDSLNALSCILGHEMAHYYEDHSWLNSFADLLVTDSSILANQISLSKKIELEAKADYFGLFYGFLAGYETYKVFPKILTSIYEAYHLSDKLLGYPNKQSRIKIAQEKIDELSKLIHAFEVGRFLYLNQHFEEAFECYKFIIGKFPSKEIYNNLGVIRLNQISSLIGTDKMYFMYPFEFDGKARLLDIHGLSRGDHYDENKEIIKKHLEESKVYFQKAIALDPCYSTAYINLSCTYALLENYEMSIGIINELEKTLLRTGSKFPGNAHLVRGIAFFKNKQMKKAHQDFIDARKKDAYMVDYNYALFKKFNNSWIDFLSDWVRNWPRVESWIDSYLTIHGENTDKFFGLEKKIGQYTTAELKKLDLEKKIIINDSNLPLIIYSFENTDLHVYQIELNDKSFYTISTKRGFSGKSTAGLSVGSSTNFLIEKYGAPNKILTGSKNELYYFYKKSRIIFEVDEDAVISWTTYETDY</sequence>
<name>A0ABT8KKV8_9BACT</name>
<keyword evidence="2" id="KW-1185">Reference proteome</keyword>
<organism evidence="1 2">
    <name type="scientific">Splendidivirga corallicola</name>
    <dbReference type="NCBI Taxonomy" id="3051826"/>
    <lineage>
        <taxon>Bacteria</taxon>
        <taxon>Pseudomonadati</taxon>
        <taxon>Bacteroidota</taxon>
        <taxon>Cytophagia</taxon>
        <taxon>Cytophagales</taxon>
        <taxon>Splendidivirgaceae</taxon>
        <taxon>Splendidivirga</taxon>
    </lineage>
</organism>
<evidence type="ECO:0000313" key="2">
    <source>
        <dbReference type="Proteomes" id="UP001172082"/>
    </source>
</evidence>
<evidence type="ECO:0008006" key="3">
    <source>
        <dbReference type="Google" id="ProtNLM"/>
    </source>
</evidence>